<dbReference type="GO" id="GO:0003723">
    <property type="term" value="F:RNA binding"/>
    <property type="evidence" value="ECO:0007669"/>
    <property type="project" value="TreeGrafter"/>
</dbReference>
<organism evidence="4 5">
    <name type="scientific">Hanseniaspora valbyensis NRRL Y-1626</name>
    <dbReference type="NCBI Taxonomy" id="766949"/>
    <lineage>
        <taxon>Eukaryota</taxon>
        <taxon>Fungi</taxon>
        <taxon>Dikarya</taxon>
        <taxon>Ascomycota</taxon>
        <taxon>Saccharomycotina</taxon>
        <taxon>Saccharomycetes</taxon>
        <taxon>Saccharomycodales</taxon>
        <taxon>Saccharomycodaceae</taxon>
        <taxon>Hanseniaspora</taxon>
    </lineage>
</organism>
<proteinExistence type="predicted"/>
<keyword evidence="2" id="KW-0472">Membrane</keyword>
<keyword evidence="5" id="KW-1185">Reference proteome</keyword>
<dbReference type="SUPFAM" id="SSF46565">
    <property type="entry name" value="Chaperone J-domain"/>
    <property type="match status" value="1"/>
</dbReference>
<name>A0A1B7THB5_9ASCO</name>
<protein>
    <recommendedName>
        <fullName evidence="3">J domain-containing protein</fullName>
    </recommendedName>
</protein>
<dbReference type="AlphaFoldDB" id="A0A1B7THB5"/>
<dbReference type="CDD" id="cd06257">
    <property type="entry name" value="DnaJ"/>
    <property type="match status" value="1"/>
</dbReference>
<comment type="caution">
    <text evidence="4">The sequence shown here is derived from an EMBL/GenBank/DDBJ whole genome shotgun (WGS) entry which is preliminary data.</text>
</comment>
<dbReference type="InterPro" id="IPR018253">
    <property type="entry name" value="DnaJ_domain_CS"/>
</dbReference>
<dbReference type="FunFam" id="1.10.287.110:FF:000114">
    <property type="entry name" value="SEC63 isoform 5"/>
    <property type="match status" value="1"/>
</dbReference>
<reference evidence="5" key="1">
    <citation type="journal article" date="2016" name="Proc. Natl. Acad. Sci. U.S.A.">
        <title>Comparative genomics of biotechnologically important yeasts.</title>
        <authorList>
            <person name="Riley R."/>
            <person name="Haridas S."/>
            <person name="Wolfe K.H."/>
            <person name="Lopes M.R."/>
            <person name="Hittinger C.T."/>
            <person name="Goeker M."/>
            <person name="Salamov A.A."/>
            <person name="Wisecaver J.H."/>
            <person name="Long T.M."/>
            <person name="Calvey C.H."/>
            <person name="Aerts A.L."/>
            <person name="Barry K.W."/>
            <person name="Choi C."/>
            <person name="Clum A."/>
            <person name="Coughlan A.Y."/>
            <person name="Deshpande S."/>
            <person name="Douglass A.P."/>
            <person name="Hanson S.J."/>
            <person name="Klenk H.-P."/>
            <person name="LaButti K.M."/>
            <person name="Lapidus A."/>
            <person name="Lindquist E.A."/>
            <person name="Lipzen A.M."/>
            <person name="Meier-Kolthoff J.P."/>
            <person name="Ohm R.A."/>
            <person name="Otillar R.P."/>
            <person name="Pangilinan J.L."/>
            <person name="Peng Y."/>
            <person name="Rokas A."/>
            <person name="Rosa C.A."/>
            <person name="Scheuner C."/>
            <person name="Sibirny A.A."/>
            <person name="Slot J.C."/>
            <person name="Stielow J.B."/>
            <person name="Sun H."/>
            <person name="Kurtzman C.P."/>
            <person name="Blackwell M."/>
            <person name="Grigoriev I.V."/>
            <person name="Jeffries T.W."/>
        </authorList>
    </citation>
    <scope>NUCLEOTIDE SEQUENCE [LARGE SCALE GENOMIC DNA]</scope>
    <source>
        <strain evidence="5">NRRL Y-1626</strain>
    </source>
</reference>
<dbReference type="OrthoDB" id="1734229at2759"/>
<feature type="transmembrane region" description="Helical" evidence="2">
    <location>
        <begin position="352"/>
        <end position="373"/>
    </location>
</feature>
<dbReference type="InterPro" id="IPR036869">
    <property type="entry name" value="J_dom_sf"/>
</dbReference>
<sequence>MGNSSSYQYDENSETFPFFLLTILLIVTVPWTLKIVYELLFGNKFTSLNDTRLKLAGIDETSTEDKNTEKKIKTLEQLYDLQDDLKSQEFKKLEKDFIFKQNSKNFTKQFVIITILWALIALVYNNINNNSKIFENMASQFDPYEILGISFSSSEKEIKSAYRKLSVKFHPDKLPAGLSDAEKLSFEENFIRISKAYQALTDELVKENYLKYGHPDGPQQVSQGIALPKFLIDNGYSSLLMILAYMFVFMGVIPYVVSKWWSKSSQFNKQNVHVKSSSFIIGKVFNLKKGSVIDHEMILEWISNAEEYKTMCPELDSEDIYRVFMNHINRTPEEDSISEELRFKIIAKTHNLIKFVLVVASCFNHLELSIAAINTMKCLAQAINTNLEKVKYELLQLPCVESLPEMKESNGLNGIKNLEQFFMLEDNQKLAVAGIKKEDKDSFQRKLNLYTHTVPKLQVLQSKVKVQGQDYVSPGAVLHLELKVLMTGINWASSQKKQFNQLFAAKENLNKELEQYEAIEHLLDPHKKMAEQELLLPLVAPHFPVTKDVEYIVLMVNNGKVLQTPIFVNNLNWSDNLNSSKYDKFDKNKFKHLIEEQQKLQKPLQLTIDDIADMKSSYLTIPCPTPAPEKPGNYVFKLYLDNMGMFGNDEFINVPYRVLSEDEIEKVETIIKEKKKLAGVFEEDIDESSDSEFEDEEEIESDKDESGDENEDENTDSDYSDINTDTDEE</sequence>
<feature type="region of interest" description="Disordered" evidence="1">
    <location>
        <begin position="681"/>
        <end position="729"/>
    </location>
</feature>
<dbReference type="PRINTS" id="PR00625">
    <property type="entry name" value="JDOMAIN"/>
</dbReference>
<dbReference type="Pfam" id="PF00226">
    <property type="entry name" value="DnaJ"/>
    <property type="match status" value="1"/>
</dbReference>
<gene>
    <name evidence="4" type="ORF">HANVADRAFT_51839</name>
</gene>
<feature type="transmembrane region" description="Helical" evidence="2">
    <location>
        <begin position="16"/>
        <end position="37"/>
    </location>
</feature>
<feature type="transmembrane region" description="Helical" evidence="2">
    <location>
        <begin position="236"/>
        <end position="257"/>
    </location>
</feature>
<feature type="domain" description="J" evidence="3">
    <location>
        <begin position="142"/>
        <end position="213"/>
    </location>
</feature>
<dbReference type="GO" id="GO:0006620">
    <property type="term" value="P:post-translational protein targeting to endoplasmic reticulum membrane"/>
    <property type="evidence" value="ECO:0007669"/>
    <property type="project" value="TreeGrafter"/>
</dbReference>
<dbReference type="GO" id="GO:0031207">
    <property type="term" value="C:Sec62/Sec63 complex"/>
    <property type="evidence" value="ECO:0007669"/>
    <property type="project" value="TreeGrafter"/>
</dbReference>
<dbReference type="EMBL" id="LXPE01000005">
    <property type="protein sequence ID" value="OBA28129.1"/>
    <property type="molecule type" value="Genomic_DNA"/>
</dbReference>
<dbReference type="PANTHER" id="PTHR24075:SF0">
    <property type="entry name" value="TRANSLOCATION PROTEIN SEC63 HOMOLOG"/>
    <property type="match status" value="1"/>
</dbReference>
<dbReference type="Gene3D" id="1.10.287.110">
    <property type="entry name" value="DnaJ domain"/>
    <property type="match status" value="1"/>
</dbReference>
<dbReference type="Proteomes" id="UP000092321">
    <property type="component" value="Unassembled WGS sequence"/>
</dbReference>
<evidence type="ECO:0000259" key="3">
    <source>
        <dbReference type="PROSITE" id="PS50076"/>
    </source>
</evidence>
<evidence type="ECO:0000313" key="4">
    <source>
        <dbReference type="EMBL" id="OBA28129.1"/>
    </source>
</evidence>
<dbReference type="GO" id="GO:0006614">
    <property type="term" value="P:SRP-dependent cotranslational protein targeting to membrane"/>
    <property type="evidence" value="ECO:0007669"/>
    <property type="project" value="TreeGrafter"/>
</dbReference>
<evidence type="ECO:0000313" key="5">
    <source>
        <dbReference type="Proteomes" id="UP000092321"/>
    </source>
</evidence>
<dbReference type="GO" id="GO:0008320">
    <property type="term" value="F:protein transmembrane transporter activity"/>
    <property type="evidence" value="ECO:0007669"/>
    <property type="project" value="TreeGrafter"/>
</dbReference>
<feature type="transmembrane region" description="Helical" evidence="2">
    <location>
        <begin position="110"/>
        <end position="127"/>
    </location>
</feature>
<dbReference type="PROSITE" id="PS50076">
    <property type="entry name" value="DNAJ_2"/>
    <property type="match status" value="1"/>
</dbReference>
<dbReference type="PROSITE" id="PS00636">
    <property type="entry name" value="DNAJ_1"/>
    <property type="match status" value="1"/>
</dbReference>
<dbReference type="SMART" id="SM00271">
    <property type="entry name" value="DnaJ"/>
    <property type="match status" value="1"/>
</dbReference>
<evidence type="ECO:0000256" key="2">
    <source>
        <dbReference type="SAM" id="Phobius"/>
    </source>
</evidence>
<dbReference type="PANTHER" id="PTHR24075">
    <property type="entry name" value="SEC63 DOMAIN-CONTAINING"/>
    <property type="match status" value="1"/>
</dbReference>
<dbReference type="InterPro" id="IPR001623">
    <property type="entry name" value="DnaJ_domain"/>
</dbReference>
<keyword evidence="2" id="KW-0812">Transmembrane</keyword>
<dbReference type="SUPFAM" id="SSF158702">
    <property type="entry name" value="Sec63 N-terminal domain-like"/>
    <property type="match status" value="1"/>
</dbReference>
<evidence type="ECO:0000256" key="1">
    <source>
        <dbReference type="SAM" id="MobiDB-lite"/>
    </source>
</evidence>
<keyword evidence="2" id="KW-1133">Transmembrane helix</keyword>
<accession>A0A1B7THB5</accession>